<feature type="transmembrane region" description="Helical" evidence="1">
    <location>
        <begin position="61"/>
        <end position="78"/>
    </location>
</feature>
<dbReference type="KEGG" id="maes:Ga0123461_0957"/>
<keyword evidence="1" id="KW-1133">Transmembrane helix</keyword>
<feature type="domain" description="VanZ-like" evidence="2">
    <location>
        <begin position="60"/>
        <end position="137"/>
    </location>
</feature>
<dbReference type="EMBL" id="CP018799">
    <property type="protein sequence ID" value="ATX79377.1"/>
    <property type="molecule type" value="Genomic_DNA"/>
</dbReference>
<name>A0A2K8KWV8_MARES</name>
<accession>A0A2K8KWV8</accession>
<evidence type="ECO:0000256" key="1">
    <source>
        <dbReference type="SAM" id="Phobius"/>
    </source>
</evidence>
<gene>
    <name evidence="3" type="ORF">Ga0123461_0957</name>
</gene>
<feature type="transmembrane region" description="Helical" evidence="1">
    <location>
        <begin position="90"/>
        <end position="107"/>
    </location>
</feature>
<dbReference type="PANTHER" id="PTHR28008">
    <property type="entry name" value="DOMAIN PROTEIN, PUTATIVE (AFU_ORTHOLOGUE AFUA_3G10980)-RELATED"/>
    <property type="match status" value="1"/>
</dbReference>
<dbReference type="AlphaFoldDB" id="A0A2K8KWV8"/>
<evidence type="ECO:0000313" key="4">
    <source>
        <dbReference type="Proteomes" id="UP000231701"/>
    </source>
</evidence>
<proteinExistence type="predicted"/>
<evidence type="ECO:0000313" key="3">
    <source>
        <dbReference type="EMBL" id="ATX79377.1"/>
    </source>
</evidence>
<dbReference type="Pfam" id="PF04892">
    <property type="entry name" value="VanZ"/>
    <property type="match status" value="1"/>
</dbReference>
<dbReference type="Proteomes" id="UP000231701">
    <property type="component" value="Chromosome"/>
</dbReference>
<protein>
    <submittedName>
        <fullName evidence="3">VanZ like family protein</fullName>
    </submittedName>
</protein>
<feature type="transmembrane region" description="Helical" evidence="1">
    <location>
        <begin position="26"/>
        <end position="45"/>
    </location>
</feature>
<dbReference type="InterPro" id="IPR006976">
    <property type="entry name" value="VanZ-like"/>
</dbReference>
<feature type="transmembrane region" description="Helical" evidence="1">
    <location>
        <begin position="122"/>
        <end position="140"/>
    </location>
</feature>
<organism evidence="3 4">
    <name type="scientific">Mariprofundus aestuarium</name>
    <dbReference type="NCBI Taxonomy" id="1921086"/>
    <lineage>
        <taxon>Bacteria</taxon>
        <taxon>Pseudomonadati</taxon>
        <taxon>Pseudomonadota</taxon>
        <taxon>Candidatius Mariprofundia</taxon>
        <taxon>Mariprofundales</taxon>
        <taxon>Mariprofundaceae</taxon>
        <taxon>Mariprofundus</taxon>
    </lineage>
</organism>
<keyword evidence="1" id="KW-0472">Membrane</keyword>
<dbReference type="NCBIfam" id="NF037970">
    <property type="entry name" value="vanZ_1"/>
    <property type="match status" value="1"/>
</dbReference>
<keyword evidence="1" id="KW-0812">Transmembrane</keyword>
<evidence type="ECO:0000259" key="2">
    <source>
        <dbReference type="Pfam" id="PF04892"/>
    </source>
</evidence>
<sequence>MMASPWPLLLQRVVITLKPIRPIGHAWFWGLLLTCYCGLIFYLSSRSMLPVPDLFSMQDKLIHAAAYALMALLFWNAGRNYVTAHSHFTLEKLLLVTVVFCALYGASDEWHQSFVAGRDASLFDWLADTLGALLLTLTLWRREAGVLERE</sequence>
<keyword evidence="4" id="KW-1185">Reference proteome</keyword>
<dbReference type="PANTHER" id="PTHR28008:SF1">
    <property type="entry name" value="DOMAIN PROTEIN, PUTATIVE (AFU_ORTHOLOGUE AFUA_3G10980)-RELATED"/>
    <property type="match status" value="1"/>
</dbReference>
<reference evidence="3 4" key="1">
    <citation type="submission" date="2016-12" db="EMBL/GenBank/DDBJ databases">
        <title>Isolation and genomic insights into novel planktonic Zetaproteobacteria from stratified waters of the Chesapeake Bay.</title>
        <authorList>
            <person name="McAllister S.M."/>
            <person name="Kato S."/>
            <person name="Chan C.S."/>
            <person name="Chiu B.K."/>
            <person name="Field E.K."/>
        </authorList>
    </citation>
    <scope>NUCLEOTIDE SEQUENCE [LARGE SCALE GENOMIC DNA]</scope>
    <source>
        <strain evidence="3 4">CP-5</strain>
    </source>
</reference>